<protein>
    <submittedName>
        <fullName evidence="1">Head to tail adaptor</fullName>
    </submittedName>
</protein>
<accession>A0A8S5PQJ5</accession>
<dbReference type="InterPro" id="IPR025127">
    <property type="entry name" value="DUF4054"/>
</dbReference>
<sequence>MAVVVFDPQEFREAYPRFVDPKTGQPLLTDAQLRQAFDVACLLLDNTNSSPVPYDPAHGVMIRKTLLYLLVCHLATLALWPMGQAGPVASATEGTVSISFSVPTATGKAFYNQTPCGQTFWQAIQPYAVGGRYYAARYWHPWG</sequence>
<dbReference type="EMBL" id="BK015482">
    <property type="protein sequence ID" value="DAE09040.1"/>
    <property type="molecule type" value="Genomic_DNA"/>
</dbReference>
<proteinExistence type="predicted"/>
<organism evidence="1">
    <name type="scientific">Myoviridae sp. ctEg02</name>
    <dbReference type="NCBI Taxonomy" id="2825061"/>
    <lineage>
        <taxon>Viruses</taxon>
        <taxon>Duplodnaviria</taxon>
        <taxon>Heunggongvirae</taxon>
        <taxon>Uroviricota</taxon>
        <taxon>Caudoviricetes</taxon>
    </lineage>
</organism>
<name>A0A8S5PQJ5_9CAUD</name>
<reference evidence="1" key="1">
    <citation type="journal article" date="2021" name="Proc. Natl. Acad. Sci. U.S.A.">
        <title>A Catalog of Tens of Thousands of Viruses from Human Metagenomes Reveals Hidden Associations with Chronic Diseases.</title>
        <authorList>
            <person name="Tisza M.J."/>
            <person name="Buck C.B."/>
        </authorList>
    </citation>
    <scope>NUCLEOTIDE SEQUENCE</scope>
    <source>
        <strain evidence="1">CtEg02</strain>
    </source>
</reference>
<dbReference type="Pfam" id="PF13262">
    <property type="entry name" value="DUF4054"/>
    <property type="match status" value="1"/>
</dbReference>
<evidence type="ECO:0000313" key="1">
    <source>
        <dbReference type="EMBL" id="DAE09040.1"/>
    </source>
</evidence>